<protein>
    <recommendedName>
        <fullName evidence="5">PLOD1-3-like GT domain-containing protein</fullName>
    </recommendedName>
</protein>
<evidence type="ECO:0000256" key="3">
    <source>
        <dbReference type="PROSITE-ProRule" id="PRU00339"/>
    </source>
</evidence>
<dbReference type="Pfam" id="PF13432">
    <property type="entry name" value="TPR_16"/>
    <property type="match status" value="1"/>
</dbReference>
<sequence>MGSRAALATLVALVLATTKADEASSAAARAALARRKGLELYAPQHQIEMVPGTAPVPGTNETARLLEAKAWFEKAVEADPSDATNHAYLGNACVRLDDLEGAERAYARALERDPTNARVLSNWGSAYAKIGNYGRAVELFDQAVKLTPEDGTLAKNRDSADMFLRVEQMAAVVRGHGDVEDPWDFAGFLAGTNYSERGEVAFKMVVETYPDLHESALAHLRAATAARPLGAAHAHVLANTLVAAHMARHPERIRRGAAAPLLDEATAVLNATLNNARGLSVEARRLRPGGGALRVVCVASSERAELTRLRASVKRLGAELTVLGLGQPWRGLGSKVALLAAHLDASGVAADDLILFLDAYDVLLLPAAAQLRKRFTALEREKQGAVVFNSEVNCAPDPSMRLLYGRPADGAPFRFLNSGIYLGRARDVRSMLAVVAADVEAHHASLGADPYRFDDQRWFNRFAIAFPERVHLDARASFFHTLQDMDASDFDIVDGDLVSRISEAAPMAVHGNGNGITAFHDLSRRLAADLGWPDSSDAVFAATTSPLIS</sequence>
<reference evidence="6" key="1">
    <citation type="submission" date="2021-11" db="EMBL/GenBank/DDBJ databases">
        <authorList>
            <consortium name="Genoscope - CEA"/>
            <person name="William W."/>
        </authorList>
    </citation>
    <scope>NUCLEOTIDE SEQUENCE</scope>
</reference>
<dbReference type="Proteomes" id="UP000789595">
    <property type="component" value="Unassembled WGS sequence"/>
</dbReference>
<name>A0A8J2WWE3_9STRA</name>
<proteinExistence type="predicted"/>
<dbReference type="PROSITE" id="PS50293">
    <property type="entry name" value="TPR_REGION"/>
    <property type="match status" value="1"/>
</dbReference>
<accession>A0A8J2WWE3</accession>
<evidence type="ECO:0000313" key="6">
    <source>
        <dbReference type="EMBL" id="CAH0370134.1"/>
    </source>
</evidence>
<dbReference type="InterPro" id="IPR011990">
    <property type="entry name" value="TPR-like_helical_dom_sf"/>
</dbReference>
<dbReference type="AlphaFoldDB" id="A0A8J2WWE3"/>
<feature type="signal peptide" evidence="4">
    <location>
        <begin position="1"/>
        <end position="20"/>
    </location>
</feature>
<dbReference type="InterPro" id="IPR050498">
    <property type="entry name" value="Ycf3"/>
</dbReference>
<dbReference type="InterPro" id="IPR057589">
    <property type="entry name" value="GT_PLOD"/>
</dbReference>
<keyword evidence="4" id="KW-0732">Signal</keyword>
<dbReference type="PROSITE" id="PS50005">
    <property type="entry name" value="TPR"/>
    <property type="match status" value="2"/>
</dbReference>
<keyword evidence="1" id="KW-0677">Repeat</keyword>
<dbReference type="Pfam" id="PF25342">
    <property type="entry name" value="GT_PLOD"/>
    <property type="match status" value="1"/>
</dbReference>
<dbReference type="InterPro" id="IPR019734">
    <property type="entry name" value="TPR_rpt"/>
</dbReference>
<evidence type="ECO:0000256" key="4">
    <source>
        <dbReference type="SAM" id="SignalP"/>
    </source>
</evidence>
<dbReference type="PANTHER" id="PTHR44858">
    <property type="entry name" value="TETRATRICOPEPTIDE REPEAT PROTEIN 6"/>
    <property type="match status" value="1"/>
</dbReference>
<dbReference type="EMBL" id="CAKKNE010000002">
    <property type="protein sequence ID" value="CAH0370134.1"/>
    <property type="molecule type" value="Genomic_DNA"/>
</dbReference>
<dbReference type="CDD" id="cd22997">
    <property type="entry name" value="GT_LH"/>
    <property type="match status" value="1"/>
</dbReference>
<dbReference type="SUPFAM" id="SSF48452">
    <property type="entry name" value="TPR-like"/>
    <property type="match status" value="1"/>
</dbReference>
<feature type="repeat" description="TPR" evidence="3">
    <location>
        <begin position="83"/>
        <end position="116"/>
    </location>
</feature>
<gene>
    <name evidence="6" type="ORF">PECAL_2P32880</name>
</gene>
<keyword evidence="7" id="KW-1185">Reference proteome</keyword>
<organism evidence="6 7">
    <name type="scientific">Pelagomonas calceolata</name>
    <dbReference type="NCBI Taxonomy" id="35677"/>
    <lineage>
        <taxon>Eukaryota</taxon>
        <taxon>Sar</taxon>
        <taxon>Stramenopiles</taxon>
        <taxon>Ochrophyta</taxon>
        <taxon>Pelagophyceae</taxon>
        <taxon>Pelagomonadales</taxon>
        <taxon>Pelagomonadaceae</taxon>
        <taxon>Pelagomonas</taxon>
    </lineage>
</organism>
<evidence type="ECO:0000256" key="1">
    <source>
        <dbReference type="ARBA" id="ARBA00022737"/>
    </source>
</evidence>
<dbReference type="OrthoDB" id="409189at2759"/>
<comment type="caution">
    <text evidence="6">The sequence shown here is derived from an EMBL/GenBank/DDBJ whole genome shotgun (WGS) entry which is preliminary data.</text>
</comment>
<evidence type="ECO:0000313" key="7">
    <source>
        <dbReference type="Proteomes" id="UP000789595"/>
    </source>
</evidence>
<feature type="repeat" description="TPR" evidence="3">
    <location>
        <begin position="117"/>
        <end position="150"/>
    </location>
</feature>
<feature type="chain" id="PRO_5035284093" description="PLOD1-3-like GT domain-containing protein" evidence="4">
    <location>
        <begin position="21"/>
        <end position="549"/>
    </location>
</feature>
<evidence type="ECO:0000256" key="2">
    <source>
        <dbReference type="ARBA" id="ARBA00022803"/>
    </source>
</evidence>
<dbReference type="PANTHER" id="PTHR44858:SF1">
    <property type="entry name" value="UDP-N-ACETYLGLUCOSAMINE--PEPTIDE N-ACETYLGLUCOSAMINYLTRANSFERASE SPINDLY-RELATED"/>
    <property type="match status" value="1"/>
</dbReference>
<evidence type="ECO:0000259" key="5">
    <source>
        <dbReference type="Pfam" id="PF25342"/>
    </source>
</evidence>
<feature type="domain" description="PLOD1-3-like GT" evidence="5">
    <location>
        <begin position="293"/>
        <end position="524"/>
    </location>
</feature>
<keyword evidence="2 3" id="KW-0802">TPR repeat</keyword>
<dbReference type="SMART" id="SM00028">
    <property type="entry name" value="TPR"/>
    <property type="match status" value="2"/>
</dbReference>
<dbReference type="Gene3D" id="1.25.40.10">
    <property type="entry name" value="Tetratricopeptide repeat domain"/>
    <property type="match status" value="1"/>
</dbReference>